<gene>
    <name evidence="3" type="ORF">HYPSUDRAFT_85703</name>
</gene>
<dbReference type="SUPFAM" id="SSF52151">
    <property type="entry name" value="FabD/lysophospholipase-like"/>
    <property type="match status" value="1"/>
</dbReference>
<feature type="domain" description="VWFA" evidence="2">
    <location>
        <begin position="412"/>
        <end position="596"/>
    </location>
</feature>
<dbReference type="Gene3D" id="3.40.50.410">
    <property type="entry name" value="von Willebrand factor, type A domain"/>
    <property type="match status" value="1"/>
</dbReference>
<accession>A0A0D2P899</accession>
<dbReference type="PANTHER" id="PTHR34706:SF1">
    <property type="entry name" value="VWFA DOMAIN-CONTAINING PROTEIN"/>
    <property type="match status" value="1"/>
</dbReference>
<dbReference type="PROSITE" id="PS50234">
    <property type="entry name" value="VWFA"/>
    <property type="match status" value="1"/>
</dbReference>
<dbReference type="STRING" id="945553.A0A0D2P899"/>
<dbReference type="InterPro" id="IPR036465">
    <property type="entry name" value="vWFA_dom_sf"/>
</dbReference>
<dbReference type="AlphaFoldDB" id="A0A0D2P899"/>
<proteinExistence type="predicted"/>
<evidence type="ECO:0000313" key="4">
    <source>
        <dbReference type="Proteomes" id="UP000054270"/>
    </source>
</evidence>
<dbReference type="OrthoDB" id="630895at2759"/>
<dbReference type="SMART" id="SM00327">
    <property type="entry name" value="VWA"/>
    <property type="match status" value="1"/>
</dbReference>
<name>A0A0D2P899_HYPSF</name>
<protein>
    <recommendedName>
        <fullName evidence="2">VWFA domain-containing protein</fullName>
    </recommendedName>
</protein>
<evidence type="ECO:0000259" key="2">
    <source>
        <dbReference type="PROSITE" id="PS50234"/>
    </source>
</evidence>
<organism evidence="3 4">
    <name type="scientific">Hypholoma sublateritium (strain FD-334 SS-4)</name>
    <dbReference type="NCBI Taxonomy" id="945553"/>
    <lineage>
        <taxon>Eukaryota</taxon>
        <taxon>Fungi</taxon>
        <taxon>Dikarya</taxon>
        <taxon>Basidiomycota</taxon>
        <taxon>Agaricomycotina</taxon>
        <taxon>Agaricomycetes</taxon>
        <taxon>Agaricomycetidae</taxon>
        <taxon>Agaricales</taxon>
        <taxon>Agaricineae</taxon>
        <taxon>Strophariaceae</taxon>
        <taxon>Hypholoma</taxon>
    </lineage>
</organism>
<feature type="region of interest" description="Disordered" evidence="1">
    <location>
        <begin position="372"/>
        <end position="396"/>
    </location>
</feature>
<dbReference type="SUPFAM" id="SSF53300">
    <property type="entry name" value="vWA-like"/>
    <property type="match status" value="1"/>
</dbReference>
<keyword evidence="4" id="KW-1185">Reference proteome</keyword>
<dbReference type="InterPro" id="IPR002035">
    <property type="entry name" value="VWF_A"/>
</dbReference>
<dbReference type="Pfam" id="PF00092">
    <property type="entry name" value="VWA"/>
    <property type="match status" value="1"/>
</dbReference>
<dbReference type="Proteomes" id="UP000054270">
    <property type="component" value="Unassembled WGS sequence"/>
</dbReference>
<dbReference type="Gene3D" id="3.40.1090.10">
    <property type="entry name" value="Cytosolic phospholipase A2 catalytic domain"/>
    <property type="match status" value="1"/>
</dbReference>
<dbReference type="PANTHER" id="PTHR34706">
    <property type="entry name" value="SLR1338 PROTEIN"/>
    <property type="match status" value="1"/>
</dbReference>
<reference evidence="4" key="1">
    <citation type="submission" date="2014-04" db="EMBL/GenBank/DDBJ databases">
        <title>Evolutionary Origins and Diversification of the Mycorrhizal Mutualists.</title>
        <authorList>
            <consortium name="DOE Joint Genome Institute"/>
            <consortium name="Mycorrhizal Genomics Consortium"/>
            <person name="Kohler A."/>
            <person name="Kuo A."/>
            <person name="Nagy L.G."/>
            <person name="Floudas D."/>
            <person name="Copeland A."/>
            <person name="Barry K.W."/>
            <person name="Cichocki N."/>
            <person name="Veneault-Fourrey C."/>
            <person name="LaButti K."/>
            <person name="Lindquist E.A."/>
            <person name="Lipzen A."/>
            <person name="Lundell T."/>
            <person name="Morin E."/>
            <person name="Murat C."/>
            <person name="Riley R."/>
            <person name="Ohm R."/>
            <person name="Sun H."/>
            <person name="Tunlid A."/>
            <person name="Henrissat B."/>
            <person name="Grigoriev I.V."/>
            <person name="Hibbett D.S."/>
            <person name="Martin F."/>
        </authorList>
    </citation>
    <scope>NUCLEOTIDE SEQUENCE [LARGE SCALE GENOMIC DNA]</scope>
    <source>
        <strain evidence="4">FD-334 SS-4</strain>
    </source>
</reference>
<evidence type="ECO:0000313" key="3">
    <source>
        <dbReference type="EMBL" id="KJA24876.1"/>
    </source>
</evidence>
<dbReference type="InterPro" id="IPR016035">
    <property type="entry name" value="Acyl_Trfase/lysoPLipase"/>
</dbReference>
<sequence length="609" mass="67383">MNKPFNPDLKRVLVIDGYAFRGLGPLYIIDKIVKSASLRAKKPLRPCNIFDLICGTSSGGLIAILLGRLGLDCDTAITEYMNIVKACCGEDEAKLWDSVLDNKPVNGPSAYDDVLSAVIAKYSASADAPMVIPQINTSLHTNAAVFVTSGAPNFSNRYQCVSSYKGQKTLPLSHQWLIREAAHAVLATPFFGYVPPLPLANSVYDFREAAFSGFNNPVKLAQNEKLALWPNGRSILTISLGTDICSLVPDNAGKDYRITDAYCAQYVRAIIDNKLKHMTESQSSRTVDVMDIVQQVIQTAAETNGENSKFLQDLYNYRIDPPLGLDKIAFADYFQRQTVKESIDQWAADAKGEKVITAISELVVEEKKVADAEDLRRMDPQSPPPDTVNPGYNPQLDKRRPETIMEYLSKYRVLFIIDDSGSMKALWDEARDALSAIAEHALEYNAHSVDMVFLNSDKYCASVRGKSVLMQIFDEVRPHGYTPTGEILKKHLDEQIAILNAKIGSPEYTKIRPLDIVVVTDGRPDDKPEDSIADAEQEIKAKRHHPNSIGIQFVQIGNDEQAKEALQALSYGSAKVGMVDTVKYDGSLSPEKLERILLGGIHPSLRRLL</sequence>
<dbReference type="EMBL" id="KN817534">
    <property type="protein sequence ID" value="KJA24876.1"/>
    <property type="molecule type" value="Genomic_DNA"/>
</dbReference>
<evidence type="ECO:0000256" key="1">
    <source>
        <dbReference type="SAM" id="MobiDB-lite"/>
    </source>
</evidence>